<name>A0A3A8HVN4_9BACT</name>
<evidence type="ECO:0000313" key="2">
    <source>
        <dbReference type="EMBL" id="NOK32159.1"/>
    </source>
</evidence>
<organism evidence="2 3">
    <name type="scientific">Corallococcus exercitus</name>
    <dbReference type="NCBI Taxonomy" id="2316736"/>
    <lineage>
        <taxon>Bacteria</taxon>
        <taxon>Pseudomonadati</taxon>
        <taxon>Myxococcota</taxon>
        <taxon>Myxococcia</taxon>
        <taxon>Myxococcales</taxon>
        <taxon>Cystobacterineae</taxon>
        <taxon>Myxococcaceae</taxon>
        <taxon>Corallococcus</taxon>
    </lineage>
</organism>
<dbReference type="Pfam" id="PF06314">
    <property type="entry name" value="ADC"/>
    <property type="match status" value="1"/>
</dbReference>
<evidence type="ECO:0000313" key="3">
    <source>
        <dbReference type="Proteomes" id="UP000563426"/>
    </source>
</evidence>
<feature type="region of interest" description="Disordered" evidence="1">
    <location>
        <begin position="275"/>
        <end position="315"/>
    </location>
</feature>
<evidence type="ECO:0000256" key="1">
    <source>
        <dbReference type="SAM" id="MobiDB-lite"/>
    </source>
</evidence>
<dbReference type="Gene3D" id="2.40.400.10">
    <property type="entry name" value="Acetoacetate decarboxylase-like"/>
    <property type="match status" value="1"/>
</dbReference>
<proteinExistence type="predicted"/>
<dbReference type="GO" id="GO:0016829">
    <property type="term" value="F:lyase activity"/>
    <property type="evidence" value="ECO:0007669"/>
    <property type="project" value="InterPro"/>
</dbReference>
<protein>
    <submittedName>
        <fullName evidence="2">Acetoacetate decarboxylase</fullName>
    </submittedName>
</protein>
<dbReference type="RefSeq" id="WP_120527123.1">
    <property type="nucleotide sequence ID" value="NZ_JABFJV010000009.1"/>
</dbReference>
<dbReference type="OrthoDB" id="834556at2"/>
<keyword evidence="3" id="KW-1185">Reference proteome</keyword>
<feature type="compositionally biased region" description="Basic and acidic residues" evidence="1">
    <location>
        <begin position="303"/>
        <end position="315"/>
    </location>
</feature>
<dbReference type="AlphaFoldDB" id="A0A3A8HVN4"/>
<gene>
    <name evidence="2" type="ORF">HMI49_02920</name>
</gene>
<dbReference type="EMBL" id="JABFJV010000009">
    <property type="protein sequence ID" value="NOK32159.1"/>
    <property type="molecule type" value="Genomic_DNA"/>
</dbReference>
<dbReference type="InterPro" id="IPR023375">
    <property type="entry name" value="ADC_dom_sf"/>
</dbReference>
<accession>A0A3A8HVN4</accession>
<dbReference type="InterPro" id="IPR010451">
    <property type="entry name" value="Acetoacetate_decarboxylase"/>
</dbReference>
<reference evidence="2 3" key="1">
    <citation type="submission" date="2020-05" db="EMBL/GenBank/DDBJ databases">
        <authorList>
            <person name="Whitworth D."/>
        </authorList>
    </citation>
    <scope>NUCLEOTIDE SEQUENCE [LARGE SCALE GENOMIC DNA]</scope>
    <source>
        <strain evidence="2 3">AB043B</strain>
    </source>
</reference>
<dbReference type="Proteomes" id="UP000563426">
    <property type="component" value="Unassembled WGS sequence"/>
</dbReference>
<sequence>MFLPRRIQRQSGRYSRVDGIPYALPVDSKGAPALMAAFTVDARRAASLLPGNELHPLRVSRDRAVLLISVIDYKQTDIGAYIEFSIALACTHGRRPAPPLLPLLFQKHFGVGQYVVDLPVNTEVSVKGGKGIWGMPKHLARLDFRMENGSVSSRYEEGGQQAVRVRIERPKLAWLPLRMAAVNYCAFRGMLMKSTIYFRGRFGFRLGKHAWGTLELGDHPRVKALRDLSISPRAFFTGFFPSSSGVLDDHFEAWFLTQPTLPEATYPEGLESVVALGQDQTPMPPPEAEPDGAPPRVLQEVVPLHDVRSREDARP</sequence>
<dbReference type="SUPFAM" id="SSF160104">
    <property type="entry name" value="Acetoacetate decarboxylase-like"/>
    <property type="match status" value="1"/>
</dbReference>
<comment type="caution">
    <text evidence="2">The sequence shown here is derived from an EMBL/GenBank/DDBJ whole genome shotgun (WGS) entry which is preliminary data.</text>
</comment>